<name>A0A4Q7JEC9_9PSEU</name>
<keyword evidence="3" id="KW-1185">Reference proteome</keyword>
<dbReference type="AlphaFoldDB" id="A0A4Q7JEC9"/>
<dbReference type="EMBL" id="SFCC01000002">
    <property type="protein sequence ID" value="RZQ65043.1"/>
    <property type="molecule type" value="Genomic_DNA"/>
</dbReference>
<comment type="caution">
    <text evidence="2">The sequence shown here is derived from an EMBL/GenBank/DDBJ whole genome shotgun (WGS) entry which is preliminary data.</text>
</comment>
<proteinExistence type="predicted"/>
<gene>
    <name evidence="2" type="ORF">EWH70_03830</name>
</gene>
<organism evidence="2 3">
    <name type="scientific">Amycolatopsis suaedae</name>
    <dbReference type="NCBI Taxonomy" id="2510978"/>
    <lineage>
        <taxon>Bacteria</taxon>
        <taxon>Bacillati</taxon>
        <taxon>Actinomycetota</taxon>
        <taxon>Actinomycetes</taxon>
        <taxon>Pseudonocardiales</taxon>
        <taxon>Pseudonocardiaceae</taxon>
        <taxon>Amycolatopsis</taxon>
    </lineage>
</organism>
<dbReference type="Pfam" id="PF08044">
    <property type="entry name" value="DUF1707"/>
    <property type="match status" value="1"/>
</dbReference>
<dbReference type="OrthoDB" id="4772576at2"/>
<dbReference type="PANTHER" id="PTHR40763:SF5">
    <property type="entry name" value="MEMBRANE PROTEIN"/>
    <property type="match status" value="1"/>
</dbReference>
<protein>
    <submittedName>
        <fullName evidence="2">DUF1707 and DUF2154 domain-containing protein</fullName>
    </submittedName>
</protein>
<accession>A0A4Q7JEC9</accession>
<reference evidence="2 3" key="1">
    <citation type="submission" date="2019-02" db="EMBL/GenBank/DDBJ databases">
        <title>Draft genome sequence of Amycolatopsis sp. 8-3EHSu isolated from roots of Suaeda maritima.</title>
        <authorList>
            <person name="Duangmal K."/>
            <person name="Chantavorakit T."/>
        </authorList>
    </citation>
    <scope>NUCLEOTIDE SEQUENCE [LARGE SCALE GENOMIC DNA]</scope>
    <source>
        <strain evidence="2 3">8-3EHSu</strain>
    </source>
</reference>
<feature type="domain" description="DUF1707" evidence="1">
    <location>
        <begin position="7"/>
        <end position="59"/>
    </location>
</feature>
<evidence type="ECO:0000259" key="1">
    <source>
        <dbReference type="Pfam" id="PF08044"/>
    </source>
</evidence>
<evidence type="ECO:0000313" key="2">
    <source>
        <dbReference type="EMBL" id="RZQ65043.1"/>
    </source>
</evidence>
<evidence type="ECO:0000313" key="3">
    <source>
        <dbReference type="Proteomes" id="UP000292003"/>
    </source>
</evidence>
<dbReference type="RefSeq" id="WP_130473830.1">
    <property type="nucleotide sequence ID" value="NZ_SFCC01000002.1"/>
</dbReference>
<sequence>MNGERDLRVSDAEREHVTGLLERAVGQGLINLDEFTERTDRALAARTRGELNAVLTDLPGLVHHGPRGTVPARSERLELRNTMSSAKREGRWKVPHEIAVYNRVGSTELDFTEADIRHSEVRIELHVLAGSVELLLPASAGMSTSGVTVAAGTLDDETEFDGPSGTPRFVLYGTVRAGSVRIRTPRYMQVGPITVRWPWRLEWKG</sequence>
<dbReference type="Proteomes" id="UP000292003">
    <property type="component" value="Unassembled WGS sequence"/>
</dbReference>
<dbReference type="PANTHER" id="PTHR40763">
    <property type="entry name" value="MEMBRANE PROTEIN-RELATED"/>
    <property type="match status" value="1"/>
</dbReference>
<dbReference type="InterPro" id="IPR012551">
    <property type="entry name" value="DUF1707_SHOCT-like"/>
</dbReference>